<evidence type="ECO:0000256" key="4">
    <source>
        <dbReference type="ARBA" id="ARBA00022989"/>
    </source>
</evidence>
<dbReference type="PANTHER" id="PTHR10165">
    <property type="entry name" value="LIPID PHOSPHATE PHOSPHATASE"/>
    <property type="match status" value="1"/>
</dbReference>
<evidence type="ECO:0000313" key="9">
    <source>
        <dbReference type="EMBL" id="ACO61775.1"/>
    </source>
</evidence>
<dbReference type="OrthoDB" id="10030083at2759"/>
<dbReference type="EMBL" id="CP001324">
    <property type="protein sequence ID" value="ACO61775.1"/>
    <property type="molecule type" value="Genomic_DNA"/>
</dbReference>
<dbReference type="InterPro" id="IPR043216">
    <property type="entry name" value="PAP-like"/>
</dbReference>
<dbReference type="PANTHER" id="PTHR10165:SF35">
    <property type="entry name" value="RE23632P"/>
    <property type="match status" value="1"/>
</dbReference>
<dbReference type="GO" id="GO:0008195">
    <property type="term" value="F:phosphatidate phosphatase activity"/>
    <property type="evidence" value="ECO:0007669"/>
    <property type="project" value="TreeGrafter"/>
</dbReference>
<dbReference type="OMA" id="SAKLCIA"/>
<evidence type="ECO:0000256" key="6">
    <source>
        <dbReference type="SAM" id="MobiDB-lite"/>
    </source>
</evidence>
<accession>C1E1N9</accession>
<dbReference type="KEGG" id="mis:MICPUN_56939"/>
<evidence type="ECO:0000256" key="3">
    <source>
        <dbReference type="ARBA" id="ARBA00022692"/>
    </source>
</evidence>
<dbReference type="Gene3D" id="1.20.144.10">
    <property type="entry name" value="Phosphatidic acid phosphatase type 2/haloperoxidase"/>
    <property type="match status" value="1"/>
</dbReference>
<dbReference type="CDD" id="cd03390">
    <property type="entry name" value="PAP2_containing_1_like"/>
    <property type="match status" value="1"/>
</dbReference>
<feature type="transmembrane region" description="Helical" evidence="7">
    <location>
        <begin position="7"/>
        <end position="25"/>
    </location>
</feature>
<evidence type="ECO:0000256" key="5">
    <source>
        <dbReference type="ARBA" id="ARBA00023136"/>
    </source>
</evidence>
<dbReference type="FunCoup" id="C1E1N9">
    <property type="interactions" value="1533"/>
</dbReference>
<comment type="subcellular location">
    <subcellularLocation>
        <location evidence="1">Membrane</location>
        <topology evidence="1">Multi-pass membrane protein</topology>
    </subcellularLocation>
</comment>
<dbReference type="GO" id="GO:0046839">
    <property type="term" value="P:phospholipid dephosphorylation"/>
    <property type="evidence" value="ECO:0007669"/>
    <property type="project" value="TreeGrafter"/>
</dbReference>
<feature type="compositionally biased region" description="Basic and acidic residues" evidence="6">
    <location>
        <begin position="280"/>
        <end position="293"/>
    </location>
</feature>
<dbReference type="SMART" id="SM00014">
    <property type="entry name" value="acidPPc"/>
    <property type="match status" value="1"/>
</dbReference>
<name>C1E1N9_MICCC</name>
<dbReference type="AlphaFoldDB" id="C1E1N9"/>
<feature type="transmembrane region" description="Helical" evidence="7">
    <location>
        <begin position="88"/>
        <end position="109"/>
    </location>
</feature>
<dbReference type="Proteomes" id="UP000002009">
    <property type="component" value="Chromosome 3"/>
</dbReference>
<protein>
    <recommendedName>
        <fullName evidence="8">Phosphatidic acid phosphatase type 2/haloperoxidase domain-containing protein</fullName>
    </recommendedName>
</protein>
<dbReference type="Pfam" id="PF01569">
    <property type="entry name" value="PAP2"/>
    <property type="match status" value="1"/>
</dbReference>
<evidence type="ECO:0000259" key="8">
    <source>
        <dbReference type="SMART" id="SM00014"/>
    </source>
</evidence>
<evidence type="ECO:0000313" key="10">
    <source>
        <dbReference type="Proteomes" id="UP000002009"/>
    </source>
</evidence>
<dbReference type="GO" id="GO:0006644">
    <property type="term" value="P:phospholipid metabolic process"/>
    <property type="evidence" value="ECO:0007669"/>
    <property type="project" value="InterPro"/>
</dbReference>
<dbReference type="InterPro" id="IPR036938">
    <property type="entry name" value="PAP2/HPO_sf"/>
</dbReference>
<feature type="region of interest" description="Disordered" evidence="6">
    <location>
        <begin position="249"/>
        <end position="293"/>
    </location>
</feature>
<proteinExistence type="inferred from homology"/>
<evidence type="ECO:0000256" key="2">
    <source>
        <dbReference type="ARBA" id="ARBA00008816"/>
    </source>
</evidence>
<keyword evidence="10" id="KW-1185">Reference proteome</keyword>
<sequence length="293" mass="31677">MKTGPPAWAVDASIVFALVYLAGSLELVEPFERYLVPETLPKYSYPFTTDQSVPTWTLPFLGVFIPLGLIVSVAAFTGAGWLEIRRSIAGLCVSVSLGWAVTNLLKVSIGGYRPDFLYRCWPDGNVAWASPGVPACTPTNPRHVIEGRKSFPSGHSSMSFSGLAYAAAYATARLEVFSPYDYGVVGVHPRDRASMLRMALAWWPLALATYVALSRWRDYWHHSEDVICGSLLGTGAAYLAWVTKQPLAGAGARGAGGLRREGRDYAPIGAESGEGSADSARLDRMEGRGPRSE</sequence>
<organism evidence="9 10">
    <name type="scientific">Micromonas commoda (strain RCC299 / NOUM17 / CCMP2709)</name>
    <name type="common">Picoplanktonic green alga</name>
    <dbReference type="NCBI Taxonomy" id="296587"/>
    <lineage>
        <taxon>Eukaryota</taxon>
        <taxon>Viridiplantae</taxon>
        <taxon>Chlorophyta</taxon>
        <taxon>Mamiellophyceae</taxon>
        <taxon>Mamiellales</taxon>
        <taxon>Mamiellaceae</taxon>
        <taxon>Micromonas</taxon>
    </lineage>
</organism>
<evidence type="ECO:0000256" key="1">
    <source>
        <dbReference type="ARBA" id="ARBA00004141"/>
    </source>
</evidence>
<feature type="transmembrane region" description="Helical" evidence="7">
    <location>
        <begin position="56"/>
        <end position="76"/>
    </location>
</feature>
<gene>
    <name evidence="9" type="ORF">MICPUN_56939</name>
</gene>
<dbReference type="GeneID" id="8242131"/>
<evidence type="ECO:0000256" key="7">
    <source>
        <dbReference type="SAM" id="Phobius"/>
    </source>
</evidence>
<dbReference type="STRING" id="296587.C1E1N9"/>
<dbReference type="eggNOG" id="KOG3030">
    <property type="taxonomic scope" value="Eukaryota"/>
</dbReference>
<keyword evidence="4 7" id="KW-1133">Transmembrane helix</keyword>
<comment type="similarity">
    <text evidence="2">Belongs to the PA-phosphatase related phosphoesterase family.</text>
</comment>
<dbReference type="InterPro" id="IPR000326">
    <property type="entry name" value="PAP2/HPO"/>
</dbReference>
<keyword evidence="3 7" id="KW-0812">Transmembrane</keyword>
<dbReference type="RefSeq" id="XP_002500517.1">
    <property type="nucleotide sequence ID" value="XM_002500471.1"/>
</dbReference>
<keyword evidence="5 7" id="KW-0472">Membrane</keyword>
<reference evidence="9 10" key="1">
    <citation type="journal article" date="2009" name="Science">
        <title>Green evolution and dynamic adaptations revealed by genomes of the marine picoeukaryotes Micromonas.</title>
        <authorList>
            <person name="Worden A.Z."/>
            <person name="Lee J.H."/>
            <person name="Mock T."/>
            <person name="Rouze P."/>
            <person name="Simmons M.P."/>
            <person name="Aerts A.L."/>
            <person name="Allen A.E."/>
            <person name="Cuvelier M.L."/>
            <person name="Derelle E."/>
            <person name="Everett M.V."/>
            <person name="Foulon E."/>
            <person name="Grimwood J."/>
            <person name="Gundlach H."/>
            <person name="Henrissat B."/>
            <person name="Napoli C."/>
            <person name="McDonald S.M."/>
            <person name="Parker M.S."/>
            <person name="Rombauts S."/>
            <person name="Salamov A."/>
            <person name="Von Dassow P."/>
            <person name="Badger J.H."/>
            <person name="Coutinho P.M."/>
            <person name="Demir E."/>
            <person name="Dubchak I."/>
            <person name="Gentemann C."/>
            <person name="Eikrem W."/>
            <person name="Gready J.E."/>
            <person name="John U."/>
            <person name="Lanier W."/>
            <person name="Lindquist E.A."/>
            <person name="Lucas S."/>
            <person name="Mayer K.F."/>
            <person name="Moreau H."/>
            <person name="Not F."/>
            <person name="Otillar R."/>
            <person name="Panaud O."/>
            <person name="Pangilinan J."/>
            <person name="Paulsen I."/>
            <person name="Piegu B."/>
            <person name="Poliakov A."/>
            <person name="Robbens S."/>
            <person name="Schmutz J."/>
            <person name="Toulza E."/>
            <person name="Wyss T."/>
            <person name="Zelensky A."/>
            <person name="Zhou K."/>
            <person name="Armbrust E.V."/>
            <person name="Bhattacharya D."/>
            <person name="Goodenough U.W."/>
            <person name="Van de Peer Y."/>
            <person name="Grigoriev I.V."/>
        </authorList>
    </citation>
    <scope>NUCLEOTIDE SEQUENCE [LARGE SCALE GENOMIC DNA]</scope>
    <source>
        <strain evidence="10">RCC299 / NOUM17</strain>
    </source>
</reference>
<dbReference type="SUPFAM" id="SSF48317">
    <property type="entry name" value="Acid phosphatase/Vanadium-dependent haloperoxidase"/>
    <property type="match status" value="1"/>
</dbReference>
<dbReference type="InParanoid" id="C1E1N9"/>
<dbReference type="GO" id="GO:0016020">
    <property type="term" value="C:membrane"/>
    <property type="evidence" value="ECO:0007669"/>
    <property type="project" value="UniProtKB-SubCell"/>
</dbReference>
<feature type="domain" description="Phosphatidic acid phosphatase type 2/haloperoxidase" evidence="8">
    <location>
        <begin position="89"/>
        <end position="241"/>
    </location>
</feature>